<dbReference type="STRING" id="1582439.NPIRD3C_1190"/>
<evidence type="ECO:0000313" key="2">
    <source>
        <dbReference type="Proteomes" id="UP000032027"/>
    </source>
</evidence>
<reference evidence="1 2" key="2">
    <citation type="journal article" date="2016" name="ISME J.">
        <title>Physiological and genomic characterization of two novel marine thaumarchaeal strains indicates niche differentiation.</title>
        <authorList>
            <person name="Bayer B."/>
            <person name="Vojvoda J."/>
            <person name="Offre P."/>
            <person name="Alves R.J."/>
            <person name="Elisabeth N.H."/>
            <person name="Garcia J.A."/>
            <person name="Volland J.M."/>
            <person name="Srivastava A."/>
            <person name="Schleper C."/>
            <person name="Herndl G.J."/>
        </authorList>
    </citation>
    <scope>NUCLEOTIDE SEQUENCE [LARGE SCALE GENOMIC DNA]</scope>
    <source>
        <strain evidence="1 2">D3C</strain>
    </source>
</reference>
<reference evidence="1 2" key="3">
    <citation type="journal article" date="2019" name="Int. J. Syst. Evol. Microbiol.">
        <title>Nitrosopumilus adriaticus sp. nov. and Nitrosopumilus piranensis sp. nov., two ammonia-oxidizing archaea from the Adriatic Sea and members of the class Nitrososphaeria.</title>
        <authorList>
            <person name="Bayer B."/>
            <person name="Vojvoda J."/>
            <person name="Reinthaler T."/>
            <person name="Reyes C."/>
            <person name="Pinto M."/>
            <person name="Herndl G.J."/>
        </authorList>
    </citation>
    <scope>NUCLEOTIDE SEQUENCE [LARGE SCALE GENOMIC DNA]</scope>
    <source>
        <strain evidence="1 2">D3C</strain>
    </source>
</reference>
<name>A0A0C5CB30_9ARCH</name>
<dbReference type="EMBL" id="CP010868">
    <property type="protein sequence ID" value="AJM92402.1"/>
    <property type="molecule type" value="Genomic_DNA"/>
</dbReference>
<sequence>MGRYEKVLNMLMDFDENIRLAVISNTSGDILWSSKRTSEKLQVPLAETKRALKRESDDWIDRCKTADRNPLGQPLYHITSFEKTKRVTLPIDAFHMLFMSIDNTPMKNTKKHSYGKLVEMGKILSIVDFVNTFE</sequence>
<dbReference type="KEGG" id="nid:NPIRD3C_1190"/>
<dbReference type="Proteomes" id="UP000032027">
    <property type="component" value="Chromosome"/>
</dbReference>
<accession>A0A0C5CB30</accession>
<dbReference type="AlphaFoldDB" id="A0A0C5CB30"/>
<dbReference type="PATRIC" id="fig|1582439.9.peg.1225"/>
<reference evidence="2" key="1">
    <citation type="submission" date="2015-02" db="EMBL/GenBank/DDBJ databases">
        <title>Characterization of two novel Thaumarchaeota isolated from the Northern Adriatic Sea.</title>
        <authorList>
            <person name="Bayer B."/>
            <person name="Vojvoda J."/>
            <person name="Offre P."/>
            <person name="Srivastava A."/>
            <person name="Elisabeth N."/>
            <person name="Garcia J.A.L."/>
            <person name="Schleper C."/>
            <person name="Herndl G.J."/>
        </authorList>
    </citation>
    <scope>NUCLEOTIDE SEQUENCE [LARGE SCALE GENOMIC DNA]</scope>
    <source>
        <strain evidence="2">D3C</strain>
    </source>
</reference>
<evidence type="ECO:0000313" key="1">
    <source>
        <dbReference type="EMBL" id="AJM92402.1"/>
    </source>
</evidence>
<organism evidence="1 2">
    <name type="scientific">Nitrosopumilus piranensis</name>
    <dbReference type="NCBI Taxonomy" id="1582439"/>
    <lineage>
        <taxon>Archaea</taxon>
        <taxon>Nitrososphaerota</taxon>
        <taxon>Nitrososphaeria</taxon>
        <taxon>Nitrosopumilales</taxon>
        <taxon>Nitrosopumilaceae</taxon>
        <taxon>Nitrosopumilus</taxon>
    </lineage>
</organism>
<dbReference type="OrthoDB" id="8852at2157"/>
<protein>
    <submittedName>
        <fullName evidence="1">Uncharacterized protein</fullName>
    </submittedName>
</protein>
<gene>
    <name evidence="1" type="ORF">NPIRD3C_1190</name>
</gene>
<keyword evidence="2" id="KW-1185">Reference proteome</keyword>
<dbReference type="HOGENOM" id="CLU_128582_2_1_2"/>
<proteinExistence type="predicted"/>
<dbReference type="GeneID" id="41600332"/>
<dbReference type="RefSeq" id="WP_148703250.1">
    <property type="nucleotide sequence ID" value="NZ_CP010868.1"/>
</dbReference>